<gene>
    <name evidence="1" type="ORF">RL72_03066</name>
</gene>
<dbReference type="Gene3D" id="3.40.1660.10">
    <property type="entry name" value="EreA-like (biosynthetic domain)"/>
    <property type="match status" value="1"/>
</dbReference>
<name>A0A0F0KEY0_9MICO</name>
<comment type="caution">
    <text evidence="1">The sequence shown here is derived from an EMBL/GenBank/DDBJ whole genome shotgun (WGS) entry which is preliminary data.</text>
</comment>
<organism evidence="1 2">
    <name type="scientific">Microbacterium azadirachtae</name>
    <dbReference type="NCBI Taxonomy" id="582680"/>
    <lineage>
        <taxon>Bacteria</taxon>
        <taxon>Bacillati</taxon>
        <taxon>Actinomycetota</taxon>
        <taxon>Actinomycetes</taxon>
        <taxon>Micrococcales</taxon>
        <taxon>Microbacteriaceae</taxon>
        <taxon>Microbacterium</taxon>
    </lineage>
</organism>
<dbReference type="GO" id="GO:0046677">
    <property type="term" value="P:response to antibiotic"/>
    <property type="evidence" value="ECO:0007669"/>
    <property type="project" value="InterPro"/>
</dbReference>
<dbReference type="PANTHER" id="PTHR31299:SF0">
    <property type="entry name" value="ESTERASE, PUTATIVE (AFU_ORTHOLOGUE AFUA_1G05850)-RELATED"/>
    <property type="match status" value="1"/>
</dbReference>
<dbReference type="Gene3D" id="1.20.1440.30">
    <property type="entry name" value="Biosynthetic Protein domain"/>
    <property type="match status" value="1"/>
</dbReference>
<dbReference type="Proteomes" id="UP000033448">
    <property type="component" value="Unassembled WGS sequence"/>
</dbReference>
<dbReference type="Pfam" id="PF05139">
    <property type="entry name" value="Erythro_esteras"/>
    <property type="match status" value="1"/>
</dbReference>
<dbReference type="Gene3D" id="3.30.1870.10">
    <property type="entry name" value="EreA-like, domain 2"/>
    <property type="match status" value="1"/>
</dbReference>
<reference evidence="1 2" key="1">
    <citation type="submission" date="2015-02" db="EMBL/GenBank/DDBJ databases">
        <title>Draft genome sequences of ten Microbacterium spp. with emphasis on heavy metal contaminated environments.</title>
        <authorList>
            <person name="Corretto E."/>
        </authorList>
    </citation>
    <scope>NUCLEOTIDE SEQUENCE [LARGE SCALE GENOMIC DNA]</scope>
    <source>
        <strain evidence="1 2">DSM 23848</strain>
    </source>
</reference>
<dbReference type="PANTHER" id="PTHR31299">
    <property type="entry name" value="ESTERASE, PUTATIVE (AFU_ORTHOLOGUE AFUA_1G05850)-RELATED"/>
    <property type="match status" value="1"/>
</dbReference>
<dbReference type="OrthoDB" id="9810066at2"/>
<evidence type="ECO:0000313" key="2">
    <source>
        <dbReference type="Proteomes" id="UP000033448"/>
    </source>
</evidence>
<accession>A0A0F0KEY0</accession>
<proteinExistence type="predicted"/>
<dbReference type="AlphaFoldDB" id="A0A0F0KEY0"/>
<dbReference type="CDD" id="cd14728">
    <property type="entry name" value="Ere-like"/>
    <property type="match status" value="1"/>
</dbReference>
<protein>
    <submittedName>
        <fullName evidence="1">Erythromycin esterase</fullName>
    </submittedName>
</protein>
<keyword evidence="2" id="KW-1185">Reference proteome</keyword>
<dbReference type="RefSeq" id="WP_052674459.1">
    <property type="nucleotide sequence ID" value="NZ_JYIT01000084.1"/>
</dbReference>
<sequence>MPSPEDEPDALGTWIRDDAHSLRTLDPDDDDDSDLEPLADIVGDARVVAIGESMHRVHEFFALRHRLFRFLHRRAGFTALVTESGMPEGRRVDTWIRTGAGGLRDTLREGVTYGFGACQEMLDQLTWMRARAAAGHGAPRWYGMDLPDSSASALPGVLTALDLLDDVDPHYAAHARESLLPVFAYLPGDRSGLAQAAPTIQAYLALPADRRAGITVGIADLAARIRARRREEIAALGGDAESRERVDAAIRAAESARAADAFLQAMTAGAARTWPAANIRDAWMADTVEWILEREPRIVVAAANGHVQRTPFSAPPFVPDPMTTMGGHLADRLGTDLVVIGTAFGGGEQWLHRPTVDDAPGHSRPFIAPLAPLDPSSLDAVLERSGIGDALLDLRRPSARAAVALDATSGWHNGDVLQPGSAREAFDAVAFVRRVSPWHTWIDERGLDRR</sequence>
<dbReference type="EMBL" id="JYIT01000084">
    <property type="protein sequence ID" value="KJL19418.1"/>
    <property type="molecule type" value="Genomic_DNA"/>
</dbReference>
<dbReference type="InterPro" id="IPR007815">
    <property type="entry name" value="Emycin_Estase"/>
</dbReference>
<dbReference type="InterPro" id="IPR052036">
    <property type="entry name" value="Hydrolase/PRTase-associated"/>
</dbReference>
<dbReference type="SUPFAM" id="SSF159501">
    <property type="entry name" value="EreA/ChaN-like"/>
    <property type="match status" value="1"/>
</dbReference>
<evidence type="ECO:0000313" key="1">
    <source>
        <dbReference type="EMBL" id="KJL19418.1"/>
    </source>
</evidence>
<dbReference type="PATRIC" id="fig|582680.7.peg.3126"/>